<dbReference type="EMBL" id="BFEA01000039">
    <property type="protein sequence ID" value="GBG63390.1"/>
    <property type="molecule type" value="Genomic_DNA"/>
</dbReference>
<dbReference type="Proteomes" id="UP000265515">
    <property type="component" value="Unassembled WGS sequence"/>
</dbReference>
<evidence type="ECO:0000313" key="3">
    <source>
        <dbReference type="Proteomes" id="UP000265515"/>
    </source>
</evidence>
<accession>A0A388JZZ5</accession>
<evidence type="ECO:0000256" key="1">
    <source>
        <dbReference type="SAM" id="MobiDB-lite"/>
    </source>
</evidence>
<gene>
    <name evidence="2" type="ORF">CBR_g38012</name>
</gene>
<dbReference type="AlphaFoldDB" id="A0A388JZZ5"/>
<reference evidence="2 3" key="1">
    <citation type="journal article" date="2018" name="Cell">
        <title>The Chara Genome: Secondary Complexity and Implications for Plant Terrestrialization.</title>
        <authorList>
            <person name="Nishiyama T."/>
            <person name="Sakayama H."/>
            <person name="Vries J.D."/>
            <person name="Buschmann H."/>
            <person name="Saint-Marcoux D."/>
            <person name="Ullrich K.K."/>
            <person name="Haas F.B."/>
            <person name="Vanderstraeten L."/>
            <person name="Becker D."/>
            <person name="Lang D."/>
            <person name="Vosolsobe S."/>
            <person name="Rombauts S."/>
            <person name="Wilhelmsson P.K.I."/>
            <person name="Janitza P."/>
            <person name="Kern R."/>
            <person name="Heyl A."/>
            <person name="Rumpler F."/>
            <person name="Villalobos L.I.A.C."/>
            <person name="Clay J.M."/>
            <person name="Skokan R."/>
            <person name="Toyoda A."/>
            <person name="Suzuki Y."/>
            <person name="Kagoshima H."/>
            <person name="Schijlen E."/>
            <person name="Tajeshwar N."/>
            <person name="Catarino B."/>
            <person name="Hetherington A.J."/>
            <person name="Saltykova A."/>
            <person name="Bonnot C."/>
            <person name="Breuninger H."/>
            <person name="Symeonidi A."/>
            <person name="Radhakrishnan G.V."/>
            <person name="Van Nieuwerburgh F."/>
            <person name="Deforce D."/>
            <person name="Chang C."/>
            <person name="Karol K.G."/>
            <person name="Hedrich R."/>
            <person name="Ulvskov P."/>
            <person name="Glockner G."/>
            <person name="Delwiche C.F."/>
            <person name="Petrasek J."/>
            <person name="Van de Peer Y."/>
            <person name="Friml J."/>
            <person name="Beilby M."/>
            <person name="Dolan L."/>
            <person name="Kohara Y."/>
            <person name="Sugano S."/>
            <person name="Fujiyama A."/>
            <person name="Delaux P.-M."/>
            <person name="Quint M."/>
            <person name="TheiBen G."/>
            <person name="Hagemann M."/>
            <person name="Harholt J."/>
            <person name="Dunand C."/>
            <person name="Zachgo S."/>
            <person name="Langdale J."/>
            <person name="Maumus F."/>
            <person name="Straeten D.V.D."/>
            <person name="Gould S.B."/>
            <person name="Rensing S.A."/>
        </authorList>
    </citation>
    <scope>NUCLEOTIDE SEQUENCE [LARGE SCALE GENOMIC DNA]</scope>
    <source>
        <strain evidence="2 3">S276</strain>
    </source>
</reference>
<name>A0A388JZZ5_CHABU</name>
<feature type="region of interest" description="Disordered" evidence="1">
    <location>
        <begin position="103"/>
        <end position="130"/>
    </location>
</feature>
<dbReference type="Gramene" id="GBG63390">
    <property type="protein sequence ID" value="GBG63390"/>
    <property type="gene ID" value="CBR_g38012"/>
</dbReference>
<evidence type="ECO:0000313" key="2">
    <source>
        <dbReference type="EMBL" id="GBG63390.1"/>
    </source>
</evidence>
<keyword evidence="3" id="KW-1185">Reference proteome</keyword>
<proteinExistence type="predicted"/>
<protein>
    <submittedName>
        <fullName evidence="2">Uncharacterized protein</fullName>
    </submittedName>
</protein>
<comment type="caution">
    <text evidence="2">The sequence shown here is derived from an EMBL/GenBank/DDBJ whole genome shotgun (WGS) entry which is preliminary data.</text>
</comment>
<organism evidence="2 3">
    <name type="scientific">Chara braunii</name>
    <name type="common">Braun's stonewort</name>
    <dbReference type="NCBI Taxonomy" id="69332"/>
    <lineage>
        <taxon>Eukaryota</taxon>
        <taxon>Viridiplantae</taxon>
        <taxon>Streptophyta</taxon>
        <taxon>Charophyceae</taxon>
        <taxon>Charales</taxon>
        <taxon>Characeae</taxon>
        <taxon>Chara</taxon>
    </lineage>
</organism>
<sequence length="130" mass="14337">MKLGCFFQDEMDNGDVQPLCMSRKGSIRKCRCFGFPSFSLCSCVWMTDIEQASESHSSPDAPTQDDDGNCCRWCMDYISLRSVFPAAIIPLKQAQSIRRHYPIRDQAHPEGSPALESIESGTVDAGAGVP</sequence>